<dbReference type="KEGG" id="mrr:Moror_1695"/>
<dbReference type="STRING" id="1381753.V2YP08"/>
<gene>
    <name evidence="2" type="ORF">Moror_1695</name>
</gene>
<reference evidence="2 3" key="1">
    <citation type="journal article" date="2014" name="BMC Genomics">
        <title>Genome and secretome analysis of the hemibiotrophic fungal pathogen, Moniliophthora roreri, which causes frosty pod rot disease of cacao: mechanisms of the biotrophic and necrotrophic phases.</title>
        <authorList>
            <person name="Meinhardt L.W."/>
            <person name="Costa G.G.L."/>
            <person name="Thomazella D.P.T."/>
            <person name="Teixeira P.J.P.L."/>
            <person name="Carazzolle M.F."/>
            <person name="Schuster S.C."/>
            <person name="Carlson J.E."/>
            <person name="Guiltinan M.J."/>
            <person name="Mieczkowski P."/>
            <person name="Farmer A."/>
            <person name="Ramaraj T."/>
            <person name="Crozier J."/>
            <person name="Davis R.E."/>
            <person name="Shao J."/>
            <person name="Melnick R.L."/>
            <person name="Pereira G.A.G."/>
            <person name="Bailey B.A."/>
        </authorList>
    </citation>
    <scope>NUCLEOTIDE SEQUENCE [LARGE SCALE GENOMIC DNA]</scope>
    <source>
        <strain evidence="2 3">MCA 2997</strain>
    </source>
</reference>
<evidence type="ECO:0000256" key="1">
    <source>
        <dbReference type="SAM" id="SignalP"/>
    </source>
</evidence>
<evidence type="ECO:0000313" key="2">
    <source>
        <dbReference type="EMBL" id="ESK93414.1"/>
    </source>
</evidence>
<dbReference type="Proteomes" id="UP000017559">
    <property type="component" value="Unassembled WGS sequence"/>
</dbReference>
<sequence length="287" mass="30379">MVFLGLYTLLFTLFTIGCKGFIPAYPTNDTQAAINAGINLKDGSTIDIKWFDKGMFLAPVSYQFPGQGSTGLVEGAFVQFTEPNGIEATSTPWIALISCDANSTDASPEQDIFTYAHSKGAVGAASTTPTSIQYASSSYMYSFSTPSTPPPGSSPRTWTQAQSTYSSPPKMVSRIIQSTFQVNLKDPSLANYDGSKLTSTAAFVNQSLRSGAPREAGYTLGDTLWSSIYTELPTSMTAGSASHSQVTATGTPRATATADGSSNAAFRFDAPLTWPSFLLTLCLGFGL</sequence>
<dbReference type="OrthoDB" id="8062037at2759"/>
<dbReference type="HOGENOM" id="CLU_970062_0_0_1"/>
<keyword evidence="3" id="KW-1185">Reference proteome</keyword>
<keyword evidence="1" id="KW-0732">Signal</keyword>
<dbReference type="EMBL" id="AWSO01000194">
    <property type="protein sequence ID" value="ESK93414.1"/>
    <property type="molecule type" value="Genomic_DNA"/>
</dbReference>
<comment type="caution">
    <text evidence="2">The sequence shown here is derived from an EMBL/GenBank/DDBJ whole genome shotgun (WGS) entry which is preliminary data.</text>
</comment>
<organism evidence="2 3">
    <name type="scientific">Moniliophthora roreri (strain MCA 2997)</name>
    <name type="common">Cocoa frosty pod rot fungus</name>
    <name type="synonym">Crinipellis roreri</name>
    <dbReference type="NCBI Taxonomy" id="1381753"/>
    <lineage>
        <taxon>Eukaryota</taxon>
        <taxon>Fungi</taxon>
        <taxon>Dikarya</taxon>
        <taxon>Basidiomycota</taxon>
        <taxon>Agaricomycotina</taxon>
        <taxon>Agaricomycetes</taxon>
        <taxon>Agaricomycetidae</taxon>
        <taxon>Agaricales</taxon>
        <taxon>Marasmiineae</taxon>
        <taxon>Marasmiaceae</taxon>
        <taxon>Moniliophthora</taxon>
    </lineage>
</organism>
<proteinExistence type="predicted"/>
<feature type="chain" id="PRO_5004713082" evidence="1">
    <location>
        <begin position="21"/>
        <end position="287"/>
    </location>
</feature>
<dbReference type="AlphaFoldDB" id="V2YP08"/>
<accession>V2YP08</accession>
<name>V2YP08_MONRO</name>
<evidence type="ECO:0000313" key="3">
    <source>
        <dbReference type="Proteomes" id="UP000017559"/>
    </source>
</evidence>
<protein>
    <submittedName>
        <fullName evidence="2">Ring-7 protein</fullName>
    </submittedName>
</protein>
<feature type="signal peptide" evidence="1">
    <location>
        <begin position="1"/>
        <end position="20"/>
    </location>
</feature>